<dbReference type="SUPFAM" id="SSF56672">
    <property type="entry name" value="DNA/RNA polymerases"/>
    <property type="match status" value="1"/>
</dbReference>
<name>A0A5E4N285_9HEMI</name>
<keyword evidence="3" id="KW-0808">Transferase</keyword>
<dbReference type="PANTHER" id="PTHR47027">
    <property type="entry name" value="REVERSE TRANSCRIPTASE DOMAIN-CONTAINING PROTEIN"/>
    <property type="match status" value="1"/>
</dbReference>
<dbReference type="GO" id="GO:0003964">
    <property type="term" value="F:RNA-directed DNA polymerase activity"/>
    <property type="evidence" value="ECO:0007669"/>
    <property type="project" value="UniProtKB-KW"/>
</dbReference>
<keyword evidence="4" id="KW-1185">Reference proteome</keyword>
<feature type="coiled-coil region" evidence="1">
    <location>
        <begin position="30"/>
        <end position="65"/>
    </location>
</feature>
<dbReference type="InterPro" id="IPR043502">
    <property type="entry name" value="DNA/RNA_pol_sf"/>
</dbReference>
<gene>
    <name evidence="3" type="ORF">CINCED_3A015218</name>
</gene>
<proteinExistence type="predicted"/>
<dbReference type="AlphaFoldDB" id="A0A5E4N285"/>
<evidence type="ECO:0000259" key="2">
    <source>
        <dbReference type="PROSITE" id="PS50878"/>
    </source>
</evidence>
<dbReference type="InterPro" id="IPR000477">
    <property type="entry name" value="RT_dom"/>
</dbReference>
<dbReference type="Gene3D" id="3.30.70.270">
    <property type="match status" value="1"/>
</dbReference>
<reference evidence="3 4" key="1">
    <citation type="submission" date="2019-08" db="EMBL/GenBank/DDBJ databases">
        <authorList>
            <person name="Alioto T."/>
            <person name="Alioto T."/>
            <person name="Gomez Garrido J."/>
        </authorList>
    </citation>
    <scope>NUCLEOTIDE SEQUENCE [LARGE SCALE GENOMIC DNA]</scope>
</reference>
<evidence type="ECO:0000256" key="1">
    <source>
        <dbReference type="SAM" id="Coils"/>
    </source>
</evidence>
<evidence type="ECO:0000313" key="4">
    <source>
        <dbReference type="Proteomes" id="UP000325440"/>
    </source>
</evidence>
<evidence type="ECO:0000313" key="3">
    <source>
        <dbReference type="EMBL" id="VVC38704.1"/>
    </source>
</evidence>
<feature type="domain" description="Reverse transcriptase" evidence="2">
    <location>
        <begin position="42"/>
        <end position="393"/>
    </location>
</feature>
<accession>A0A5E4N285</accession>
<dbReference type="CDD" id="cd01650">
    <property type="entry name" value="RT_nLTR_like"/>
    <property type="match status" value="1"/>
</dbReference>
<dbReference type="PROSITE" id="PS50878">
    <property type="entry name" value="RT_POL"/>
    <property type="match status" value="1"/>
</dbReference>
<dbReference type="Proteomes" id="UP000325440">
    <property type="component" value="Unassembled WGS sequence"/>
</dbReference>
<dbReference type="InterPro" id="IPR043128">
    <property type="entry name" value="Rev_trsase/Diguanyl_cyclase"/>
</dbReference>
<organism evidence="3 4">
    <name type="scientific">Cinara cedri</name>
    <dbReference type="NCBI Taxonomy" id="506608"/>
    <lineage>
        <taxon>Eukaryota</taxon>
        <taxon>Metazoa</taxon>
        <taxon>Ecdysozoa</taxon>
        <taxon>Arthropoda</taxon>
        <taxon>Hexapoda</taxon>
        <taxon>Insecta</taxon>
        <taxon>Pterygota</taxon>
        <taxon>Neoptera</taxon>
        <taxon>Paraneoptera</taxon>
        <taxon>Hemiptera</taxon>
        <taxon>Sternorrhyncha</taxon>
        <taxon>Aphidomorpha</taxon>
        <taxon>Aphidoidea</taxon>
        <taxon>Aphididae</taxon>
        <taxon>Lachninae</taxon>
        <taxon>Cinara</taxon>
    </lineage>
</organism>
<dbReference type="OrthoDB" id="418748at2759"/>
<keyword evidence="3" id="KW-0695">RNA-directed DNA polymerase</keyword>
<dbReference type="EMBL" id="CABPRJ010001493">
    <property type="protein sequence ID" value="VVC38704.1"/>
    <property type="molecule type" value="Genomic_DNA"/>
</dbReference>
<protein>
    <submittedName>
        <fullName evidence="3">Reverse transcriptase domain</fullName>
    </submittedName>
</protein>
<dbReference type="PANTHER" id="PTHR47027:SF20">
    <property type="entry name" value="REVERSE TRANSCRIPTASE-LIKE PROTEIN WITH RNA-DIRECTED DNA POLYMERASE DOMAIN"/>
    <property type="match status" value="1"/>
</dbReference>
<keyword evidence="3" id="KW-0548">Nucleotidyltransferase</keyword>
<sequence length="412" mass="47913">MKKSERLNKDSIRISFGKSLRTIWLGDPTNKDKEEQYKRYQKEAHNTLRRENRLYAQKLLEAEKDFRINNIRQLYQKINTTRGGYKKRERFLREDDGTLVTEQGKLLEKWTGYFEKLLNAQIKRLKNHKSPGEDGIQAEILKRVDEEAISRIHEVIELIWEKERLPEDWNTSIKPLSEGVLGGNQGGFRPNRSTTDQIFCIRQIAQKSWEYNKELYILFIDFEKAYDSIHRPTLINILKEFNFPIKLVNLIKASLENTLIKIKIANAVSETVRVSTSLTQGNALSPVLFNLVLEKIVRGLNTIDGVAMGNTTIDLLAYADGLAFLGNNLDTVKQNCRKLINVAGKRGLKINDKKTKNVIIGRRSRKYQQGEFMEIDNHKFKRASHFKYLGSIITQDSHKKISTLRWRWTLGF</sequence>
<keyword evidence="1" id="KW-0175">Coiled coil</keyword>
<dbReference type="Pfam" id="PF00078">
    <property type="entry name" value="RVT_1"/>
    <property type="match status" value="1"/>
</dbReference>